<accession>A0ABN0GPE1</accession>
<evidence type="ECO:0000313" key="2">
    <source>
        <dbReference type="Proteomes" id="UP000008948"/>
    </source>
</evidence>
<gene>
    <name evidence="1" type="ORF">MEI_01253</name>
</gene>
<reference evidence="1 2" key="1">
    <citation type="submission" date="2012-03" db="EMBL/GenBank/DDBJ databases">
        <title>The Genome Sequence of Bartonella vinsonii subsp. arupensis str. Pm136co.</title>
        <authorList>
            <consortium name="The Broad Institute Genome Sequencing Platform"/>
            <consortium name="The Broad Institute Genome Sequencing Center for Infectious Disease"/>
            <person name="Feldgarden M."/>
            <person name="Kirby J."/>
            <person name="Kosoy M."/>
            <person name="Birtles R."/>
            <person name="Probert W.S."/>
            <person name="Chiaraviglio L."/>
            <person name="Young S.K."/>
            <person name="Zeng Q."/>
            <person name="Gargeya S."/>
            <person name="Fitzgerald M."/>
            <person name="Haas B."/>
            <person name="Abouelleil A."/>
            <person name="Alvarado L."/>
            <person name="Arachchi H.M."/>
            <person name="Berlin A."/>
            <person name="Chapman S.B."/>
            <person name="Gearin G."/>
            <person name="Goldberg J."/>
            <person name="Griggs A."/>
            <person name="Gujja S."/>
            <person name="Hansen M."/>
            <person name="Heiman D."/>
            <person name="Howarth C."/>
            <person name="Larimer J."/>
            <person name="Lui A."/>
            <person name="MacDonald P.J.P."/>
            <person name="McCowen C."/>
            <person name="Montmayeur A."/>
            <person name="Murphy C."/>
            <person name="Neiman D."/>
            <person name="Pearson M."/>
            <person name="Priest M."/>
            <person name="Roberts A."/>
            <person name="Saif S."/>
            <person name="Shea T."/>
            <person name="Sisk P."/>
            <person name="Stolte C."/>
            <person name="Sykes S."/>
            <person name="Wortman J."/>
            <person name="Nusbaum C."/>
            <person name="Birren B."/>
        </authorList>
    </citation>
    <scope>NUCLEOTIDE SEQUENCE [LARGE SCALE GENOMIC DNA]</scope>
    <source>
        <strain evidence="1 2">Pm136co</strain>
    </source>
</reference>
<name>A0ABN0GPE1_BARVI</name>
<comment type="caution">
    <text evidence="1">The sequence shown here is derived from an EMBL/GenBank/DDBJ whole genome shotgun (WGS) entry which is preliminary data.</text>
</comment>
<dbReference type="Proteomes" id="UP000008948">
    <property type="component" value="Unassembled WGS sequence"/>
</dbReference>
<proteinExistence type="predicted"/>
<protein>
    <submittedName>
        <fullName evidence="1">Uncharacterized protein</fullName>
    </submittedName>
</protein>
<dbReference type="EMBL" id="AIMH01000035">
    <property type="protein sequence ID" value="EJF97559.1"/>
    <property type="molecule type" value="Genomic_DNA"/>
</dbReference>
<evidence type="ECO:0000313" key="1">
    <source>
        <dbReference type="EMBL" id="EJF97559.1"/>
    </source>
</evidence>
<organism evidence="1 2">
    <name type="scientific">Bartonella vinsonii subsp. arupensis Pm136co</name>
    <dbReference type="NCBI Taxonomy" id="1094561"/>
    <lineage>
        <taxon>Bacteria</taxon>
        <taxon>Pseudomonadati</taxon>
        <taxon>Pseudomonadota</taxon>
        <taxon>Alphaproteobacteria</taxon>
        <taxon>Hyphomicrobiales</taxon>
        <taxon>Bartonellaceae</taxon>
        <taxon>Bartonella</taxon>
    </lineage>
</organism>
<sequence length="38" mass="4608">MQDLKWKLDICIEYGNFSDFHFLTKRAREEMRAILSCV</sequence>
<keyword evidence="2" id="KW-1185">Reference proteome</keyword>